<evidence type="ECO:0000256" key="5">
    <source>
        <dbReference type="ARBA" id="ARBA00023180"/>
    </source>
</evidence>
<dbReference type="GO" id="GO:0005576">
    <property type="term" value="C:extracellular region"/>
    <property type="evidence" value="ECO:0007669"/>
    <property type="project" value="TreeGrafter"/>
</dbReference>
<dbReference type="InParanoid" id="A0A6P4BI66"/>
<dbReference type="AlphaFoldDB" id="A0A6P4BI66"/>
<dbReference type="InterPro" id="IPR021109">
    <property type="entry name" value="Peptidase_aspartic_dom_sf"/>
</dbReference>
<dbReference type="RefSeq" id="XP_015898820.1">
    <property type="nucleotide sequence ID" value="XM_016043334.4"/>
</dbReference>
<evidence type="ECO:0000256" key="4">
    <source>
        <dbReference type="ARBA" id="ARBA00022801"/>
    </source>
</evidence>
<name>A0A6P4BI66_ZIZJJ</name>
<dbReference type="GO" id="GO:0004190">
    <property type="term" value="F:aspartic-type endopeptidase activity"/>
    <property type="evidence" value="ECO:0007669"/>
    <property type="project" value="UniProtKB-KW"/>
</dbReference>
<keyword evidence="5" id="KW-0325">Glycoprotein</keyword>
<keyword evidence="9" id="KW-1185">Reference proteome</keyword>
<dbReference type="CDD" id="cd05476">
    <property type="entry name" value="pepsin_A_like_plant"/>
    <property type="match status" value="1"/>
</dbReference>
<dbReference type="FunCoup" id="A0A6P4BI66">
    <property type="interactions" value="127"/>
</dbReference>
<gene>
    <name evidence="10" type="primary">LOC107432236</name>
</gene>
<reference evidence="10" key="1">
    <citation type="submission" date="2025-08" db="UniProtKB">
        <authorList>
            <consortium name="RefSeq"/>
        </authorList>
    </citation>
    <scope>IDENTIFICATION</scope>
    <source>
        <tissue evidence="10">Seedling</tissue>
    </source>
</reference>
<dbReference type="InterPro" id="IPR032799">
    <property type="entry name" value="TAXi_C"/>
</dbReference>
<dbReference type="FunFam" id="2.40.70.10:FF:000120">
    <property type="entry name" value="Aspartic proteinase nepenthesin-2"/>
    <property type="match status" value="1"/>
</dbReference>
<organism evidence="9 10">
    <name type="scientific">Ziziphus jujuba</name>
    <name type="common">Chinese jujube</name>
    <name type="synonym">Ziziphus sativa</name>
    <dbReference type="NCBI Taxonomy" id="326968"/>
    <lineage>
        <taxon>Eukaryota</taxon>
        <taxon>Viridiplantae</taxon>
        <taxon>Streptophyta</taxon>
        <taxon>Embryophyta</taxon>
        <taxon>Tracheophyta</taxon>
        <taxon>Spermatophyta</taxon>
        <taxon>Magnoliopsida</taxon>
        <taxon>eudicotyledons</taxon>
        <taxon>Gunneridae</taxon>
        <taxon>Pentapetalae</taxon>
        <taxon>rosids</taxon>
        <taxon>fabids</taxon>
        <taxon>Rosales</taxon>
        <taxon>Rhamnaceae</taxon>
        <taxon>Paliureae</taxon>
        <taxon>Ziziphus</taxon>
    </lineage>
</organism>
<dbReference type="InterPro" id="IPR032861">
    <property type="entry name" value="TAXi_N"/>
</dbReference>
<feature type="active site" evidence="6">
    <location>
        <position position="334"/>
    </location>
</feature>
<evidence type="ECO:0000256" key="7">
    <source>
        <dbReference type="SAM" id="SignalP"/>
    </source>
</evidence>
<evidence type="ECO:0000259" key="8">
    <source>
        <dbReference type="PROSITE" id="PS51767"/>
    </source>
</evidence>
<feature type="active site" evidence="6">
    <location>
        <position position="107"/>
    </location>
</feature>
<dbReference type="InterPro" id="IPR051708">
    <property type="entry name" value="Plant_Aspart_Prot_A1"/>
</dbReference>
<dbReference type="FunFam" id="2.40.70.10:FF:000034">
    <property type="entry name" value="Aspartyl protease family protein"/>
    <property type="match status" value="1"/>
</dbReference>
<dbReference type="InterPro" id="IPR034161">
    <property type="entry name" value="Pepsin-like_plant"/>
</dbReference>
<dbReference type="PANTHER" id="PTHR47967">
    <property type="entry name" value="OS07G0603500 PROTEIN-RELATED"/>
    <property type="match status" value="1"/>
</dbReference>
<dbReference type="PRINTS" id="PR00792">
    <property type="entry name" value="PEPSIN"/>
</dbReference>
<sequence length="466" mass="50872">MAASISCLCFISLFSLFLSVASSSSTSPPKPTSISIQISPFSKHPSSDPFQSLNFLASLSISRAHHLKHPKSNSSLTKVPLYPRGYGGYSIFLNFGTPPQKISFVMDTGSSLVWLPCTSRYLCSKCSFPNIVPAKIPTFIPKLSSSSKIVGCKNPKCGWVLGPDVKCQDCDPSSKNCSQPCPAYIIQYGSGTTAGLLISESLDFPEKTVPDFLVGCSFLSFRQPSGIAGFGRGPQSLPSQMGLSKFSYCLISHKFDDTQESSNLVLYSGSDSGNSKATDLSYTPFQKNPEVSNPAFHEYYYVLLRKVIVGGTRVKIPYKFLVPGSEGNGGTIVDSGSTFTFMEKPVFEAVSQEFAKQMVNYTRATDIENRTGLQPCFDISREKSVNFPELVFQFKGGAKMALPVANYFSLVTDSGIICLTIVTDEVAGPSFTSGPAIILGNYQQQNFHIEYDLENERFGFRRQSCK</sequence>
<evidence type="ECO:0000313" key="10">
    <source>
        <dbReference type="RefSeq" id="XP_015898820.1"/>
    </source>
</evidence>
<proteinExistence type="inferred from homology"/>
<dbReference type="Proteomes" id="UP001652623">
    <property type="component" value="Chromosome 11"/>
</dbReference>
<dbReference type="InterPro" id="IPR001461">
    <property type="entry name" value="Aspartic_peptidase_A1"/>
</dbReference>
<feature type="signal peptide" evidence="7">
    <location>
        <begin position="1"/>
        <end position="23"/>
    </location>
</feature>
<evidence type="ECO:0000256" key="1">
    <source>
        <dbReference type="ARBA" id="ARBA00007447"/>
    </source>
</evidence>
<evidence type="ECO:0000256" key="6">
    <source>
        <dbReference type="PIRSR" id="PIRSR601461-1"/>
    </source>
</evidence>
<dbReference type="KEGG" id="zju:107432236"/>
<dbReference type="Gene3D" id="2.40.70.10">
    <property type="entry name" value="Acid Proteases"/>
    <property type="match status" value="2"/>
</dbReference>
<keyword evidence="2 10" id="KW-0645">Protease</keyword>
<dbReference type="SUPFAM" id="SSF50630">
    <property type="entry name" value="Acid proteases"/>
    <property type="match status" value="1"/>
</dbReference>
<keyword evidence="4" id="KW-0378">Hydrolase</keyword>
<protein>
    <submittedName>
        <fullName evidence="10">Probable aspartyl protease At4g16563</fullName>
    </submittedName>
</protein>
<feature type="domain" description="Peptidase A1" evidence="8">
    <location>
        <begin position="89"/>
        <end position="461"/>
    </location>
</feature>
<dbReference type="Pfam" id="PF14541">
    <property type="entry name" value="TAXi_C"/>
    <property type="match status" value="1"/>
</dbReference>
<keyword evidence="7" id="KW-0732">Signal</keyword>
<dbReference type="InterPro" id="IPR033121">
    <property type="entry name" value="PEPTIDASE_A1"/>
</dbReference>
<evidence type="ECO:0000256" key="2">
    <source>
        <dbReference type="ARBA" id="ARBA00022670"/>
    </source>
</evidence>
<dbReference type="SMR" id="A0A6P4BI66"/>
<dbReference type="GO" id="GO:0006508">
    <property type="term" value="P:proteolysis"/>
    <property type="evidence" value="ECO:0007669"/>
    <property type="project" value="UniProtKB-KW"/>
</dbReference>
<accession>A0A6P4BI66</accession>
<evidence type="ECO:0000313" key="9">
    <source>
        <dbReference type="Proteomes" id="UP001652623"/>
    </source>
</evidence>
<feature type="chain" id="PRO_5028340644" evidence="7">
    <location>
        <begin position="24"/>
        <end position="466"/>
    </location>
</feature>
<dbReference type="PANTHER" id="PTHR47967:SF36">
    <property type="entry name" value="PEPTIDASE A1 DOMAIN-CONTAINING PROTEIN"/>
    <property type="match status" value="1"/>
</dbReference>
<dbReference type="GeneID" id="107432236"/>
<evidence type="ECO:0000256" key="3">
    <source>
        <dbReference type="ARBA" id="ARBA00022750"/>
    </source>
</evidence>
<dbReference type="PROSITE" id="PS51767">
    <property type="entry name" value="PEPTIDASE_A1"/>
    <property type="match status" value="1"/>
</dbReference>
<dbReference type="Pfam" id="PF14543">
    <property type="entry name" value="TAXi_N"/>
    <property type="match status" value="1"/>
</dbReference>
<keyword evidence="3" id="KW-0064">Aspartyl protease</keyword>
<comment type="similarity">
    <text evidence="1">Belongs to the peptidase A1 family.</text>
</comment>